<feature type="compositionally biased region" description="Basic and acidic residues" evidence="2">
    <location>
        <begin position="637"/>
        <end position="646"/>
    </location>
</feature>
<accession>A0AAW5ZMB5</accession>
<keyword evidence="1" id="KW-1035">Host cytoplasm</keyword>
<reference evidence="4" key="1">
    <citation type="submission" date="2021-09" db="EMBL/GenBank/DDBJ databases">
        <title>Genomic analysis of Ralstonia spp.</title>
        <authorList>
            <person name="Aburjaile F."/>
            <person name="Ariute J.C."/>
            <person name="Pais A.K.L."/>
            <person name="Albuquerque G.M.R."/>
            <person name="Silva A.M.F."/>
            <person name="Brenig B."/>
            <person name="Azevedo V."/>
            <person name="Matiuzzi M."/>
            <person name="Ramos R."/>
            <person name="Goes-Neto A."/>
            <person name="Soares S."/>
            <person name="Iseppon A.M.B."/>
            <person name="Souza E."/>
            <person name="Gama M."/>
        </authorList>
    </citation>
    <scope>NUCLEOTIDE SEQUENCE</scope>
    <source>
        <strain evidence="4">CCRMRs91</strain>
    </source>
</reference>
<feature type="region of interest" description="Disordered" evidence="2">
    <location>
        <begin position="1"/>
        <end position="21"/>
    </location>
</feature>
<keyword evidence="1" id="KW-0964">Secreted</keyword>
<evidence type="ECO:0000259" key="3">
    <source>
        <dbReference type="PROSITE" id="PS52053"/>
    </source>
</evidence>
<dbReference type="EMBL" id="JAIVFG010000010">
    <property type="protein sequence ID" value="MDB0570770.1"/>
    <property type="molecule type" value="Genomic_DNA"/>
</dbReference>
<dbReference type="RefSeq" id="WP_271656457.1">
    <property type="nucleotide sequence ID" value="NZ_JAIVFG010000010.1"/>
</dbReference>
<dbReference type="GO" id="GO:0016567">
    <property type="term" value="P:protein ubiquitination"/>
    <property type="evidence" value="ECO:0007669"/>
    <property type="project" value="InterPro"/>
</dbReference>
<feature type="active site" description="Glycyl thioester intermediate" evidence="1">
    <location>
        <position position="357"/>
    </location>
</feature>
<keyword evidence="1" id="KW-0808">Transferase</keyword>
<evidence type="ECO:0000256" key="2">
    <source>
        <dbReference type="SAM" id="MobiDB-lite"/>
    </source>
</evidence>
<evidence type="ECO:0000313" key="5">
    <source>
        <dbReference type="Proteomes" id="UP001144050"/>
    </source>
</evidence>
<proteinExistence type="inferred from homology"/>
<comment type="PTM">
    <text evidence="1">Ubiquitinated in the presence of host E1 ubiquitin-activating enzyme, E2 ubiquitin-conjugating enzyme and ubiquitin.</text>
</comment>
<feature type="region of interest" description="Disordered" evidence="2">
    <location>
        <begin position="105"/>
        <end position="235"/>
    </location>
</feature>
<evidence type="ECO:0000313" key="4">
    <source>
        <dbReference type="EMBL" id="MDB0570770.1"/>
    </source>
</evidence>
<protein>
    <submittedName>
        <fullName evidence="4">NEL domain-containing protein</fullName>
    </submittedName>
</protein>
<comment type="caution">
    <text evidence="4">The sequence shown here is derived from an EMBL/GenBank/DDBJ whole genome shotgun (WGS) entry which is preliminary data.</text>
</comment>
<feature type="domain" description="NEL" evidence="3">
    <location>
        <begin position="270"/>
        <end position="565"/>
    </location>
</feature>
<sequence>MPQPQEQDGAEPVHAQHEAQPDGVMRRLAGGLRAGQLAIRATGIGALQLALNQATRLAVSPREAGLTDTMRALLNGSWVDQPGLDATSTIDQAINLARHRAGFPAAPSSARNEPAAGAAHALAAGRQHGSSGLDGARQLAGDPSHRLAGPNTPQPGEPAERLGSPLQGLPNRHRPDQLDLSGSGARQLAMSQSQRLAAHLAQPSRGREQRSVADAARALPSDRSHSQLGRDAAGQAALDRHHQFVSLLTAPPQAELLRALLADPTPREPTADEVLALWAPECGLPSETVDALRLALGQQDSAPFVGFLGRLNGCASFKPEHRTASRQELGDILTLVAHNDAYRASCFDICGGAESNCHDNVDVIFGNLRLAARDPALRGNAPLSEILSYHKFCVPWALIDDFVSHRFSSGDRLEKVLALRIRLSDILLVKTPDMLHGPIADIKLADEVDARHYINTHVGTEANLLRSLSRSPTWRTFLTQHHPVEFTANTLLWNAALEELGAKSASGSAGTARSTGNPATFGSRTEALAQARAMPALGTGLAFRHLQENATVLVMEAMTQKLVAENAPVPSESDAHAALLEDPDWLAYLQKEHPADPAFTAASTDARERHEQLLRLTRQEIADARGIAQAPGGAPTDGDRMAGDRA</sequence>
<feature type="region of interest" description="Disordered" evidence="2">
    <location>
        <begin position="626"/>
        <end position="646"/>
    </location>
</feature>
<dbReference type="Proteomes" id="UP001144050">
    <property type="component" value="Unassembled WGS sequence"/>
</dbReference>
<dbReference type="PROSITE" id="PS52053">
    <property type="entry name" value="NEL"/>
    <property type="match status" value="1"/>
</dbReference>
<feature type="compositionally biased region" description="Low complexity" evidence="2">
    <location>
        <begin position="115"/>
        <end position="125"/>
    </location>
</feature>
<dbReference type="InterPro" id="IPR029487">
    <property type="entry name" value="NEL_dom"/>
</dbReference>
<gene>
    <name evidence="4" type="ORF">LBW59_08285</name>
</gene>
<keyword evidence="1" id="KW-0832">Ubl conjugation</keyword>
<dbReference type="GO" id="GO:0005576">
    <property type="term" value="C:extracellular region"/>
    <property type="evidence" value="ECO:0007669"/>
    <property type="project" value="UniProtKB-UniRule"/>
</dbReference>
<comment type="similarity">
    <text evidence="1">Belongs to the LRR-containing bacterial E3 ligase family.</text>
</comment>
<dbReference type="GO" id="GO:0004842">
    <property type="term" value="F:ubiquitin-protein transferase activity"/>
    <property type="evidence" value="ECO:0007669"/>
    <property type="project" value="UniProtKB-UniRule"/>
</dbReference>
<keyword evidence="1" id="KW-0833">Ubl conjugation pathway</keyword>
<organism evidence="4 5">
    <name type="scientific">Ralstonia solanacearum</name>
    <name type="common">Pseudomonas solanacearum</name>
    <dbReference type="NCBI Taxonomy" id="305"/>
    <lineage>
        <taxon>Bacteria</taxon>
        <taxon>Pseudomonadati</taxon>
        <taxon>Pseudomonadota</taxon>
        <taxon>Betaproteobacteria</taxon>
        <taxon>Burkholderiales</taxon>
        <taxon>Burkholderiaceae</taxon>
        <taxon>Ralstonia</taxon>
        <taxon>Ralstonia solanacearum species complex</taxon>
    </lineage>
</organism>
<name>A0AAW5ZMB5_RALSL</name>
<evidence type="ECO:0000256" key="1">
    <source>
        <dbReference type="PROSITE-ProRule" id="PRU01398"/>
    </source>
</evidence>
<dbReference type="AlphaFoldDB" id="A0AAW5ZMB5"/>